<protein>
    <submittedName>
        <fullName evidence="1">Uncharacterized protein</fullName>
    </submittedName>
</protein>
<reference evidence="1" key="2">
    <citation type="journal article" date="2008" name="Genome Biol.">
        <title>Improved genome assembly and evidence-based global gene model set for the chordate Ciona intestinalis: new insight into intron and operon populations.</title>
        <authorList>
            <person name="Satou Y."/>
            <person name="Mineta K."/>
            <person name="Ogasawara M."/>
            <person name="Sasakura Y."/>
            <person name="Shoguchi E."/>
            <person name="Ueno K."/>
            <person name="Yamada L."/>
            <person name="Matsumoto J."/>
            <person name="Wasserscheid J."/>
            <person name="Dewar K."/>
            <person name="Wiley G.B."/>
            <person name="Macmil S.L."/>
            <person name="Roe B.A."/>
            <person name="Zeller R.W."/>
            <person name="Hastings K.E."/>
            <person name="Lemaire P."/>
            <person name="Lindquist E."/>
            <person name="Endo T."/>
            <person name="Hotta K."/>
            <person name="Inaba K."/>
        </authorList>
    </citation>
    <scope>NUCLEOTIDE SEQUENCE [LARGE SCALE GENOMIC DNA]</scope>
    <source>
        <strain evidence="1">wild type</strain>
    </source>
</reference>
<proteinExistence type="predicted"/>
<dbReference type="EMBL" id="EAAA01002650">
    <property type="status" value="NOT_ANNOTATED_CDS"/>
    <property type="molecule type" value="Genomic_DNA"/>
</dbReference>
<reference evidence="1" key="3">
    <citation type="submission" date="2025-08" db="UniProtKB">
        <authorList>
            <consortium name="Ensembl"/>
        </authorList>
    </citation>
    <scope>IDENTIFICATION</scope>
</reference>
<name>H2XMH2_CIOIN</name>
<organism evidence="1 2">
    <name type="scientific">Ciona intestinalis</name>
    <name type="common">Transparent sea squirt</name>
    <name type="synonym">Ascidia intestinalis</name>
    <dbReference type="NCBI Taxonomy" id="7719"/>
    <lineage>
        <taxon>Eukaryota</taxon>
        <taxon>Metazoa</taxon>
        <taxon>Chordata</taxon>
        <taxon>Tunicata</taxon>
        <taxon>Ascidiacea</taxon>
        <taxon>Phlebobranchia</taxon>
        <taxon>Cionidae</taxon>
        <taxon>Ciona</taxon>
    </lineage>
</organism>
<sequence>ELTRRTVLPAKQTRVALEPAQFTGQCTVLYKRRVDAPRLCHFNDSCQKHRRPINLSESVVRFSESGQDGESSKVSTAPRRRMNLYTIQNRKAT</sequence>
<accession>H2XMH2</accession>
<evidence type="ECO:0000313" key="1">
    <source>
        <dbReference type="Ensembl" id="ENSCINP00000030855.1"/>
    </source>
</evidence>
<reference evidence="1" key="4">
    <citation type="submission" date="2025-09" db="UniProtKB">
        <authorList>
            <consortium name="Ensembl"/>
        </authorList>
    </citation>
    <scope>IDENTIFICATION</scope>
</reference>
<dbReference type="Ensembl" id="ENSCINT00000030736.1">
    <property type="protein sequence ID" value="ENSCINP00000030855.1"/>
    <property type="gene ID" value="ENSCING00000018565.1"/>
</dbReference>
<dbReference type="AlphaFoldDB" id="H2XMH2"/>
<dbReference type="InParanoid" id="H2XMH2"/>
<reference evidence="2" key="1">
    <citation type="journal article" date="2002" name="Science">
        <title>The draft genome of Ciona intestinalis: insights into chordate and vertebrate origins.</title>
        <authorList>
            <person name="Dehal P."/>
            <person name="Satou Y."/>
            <person name="Campbell R.K."/>
            <person name="Chapman J."/>
            <person name="Degnan B."/>
            <person name="De Tomaso A."/>
            <person name="Davidson B."/>
            <person name="Di Gregorio A."/>
            <person name="Gelpke M."/>
            <person name="Goodstein D.M."/>
            <person name="Harafuji N."/>
            <person name="Hastings K.E."/>
            <person name="Ho I."/>
            <person name="Hotta K."/>
            <person name="Huang W."/>
            <person name="Kawashima T."/>
            <person name="Lemaire P."/>
            <person name="Martinez D."/>
            <person name="Meinertzhagen I.A."/>
            <person name="Necula S."/>
            <person name="Nonaka M."/>
            <person name="Putnam N."/>
            <person name="Rash S."/>
            <person name="Saiga H."/>
            <person name="Satake M."/>
            <person name="Terry A."/>
            <person name="Yamada L."/>
            <person name="Wang H.G."/>
            <person name="Awazu S."/>
            <person name="Azumi K."/>
            <person name="Boore J."/>
            <person name="Branno M."/>
            <person name="Chin-Bow S."/>
            <person name="DeSantis R."/>
            <person name="Doyle S."/>
            <person name="Francino P."/>
            <person name="Keys D.N."/>
            <person name="Haga S."/>
            <person name="Hayashi H."/>
            <person name="Hino K."/>
            <person name="Imai K.S."/>
            <person name="Inaba K."/>
            <person name="Kano S."/>
            <person name="Kobayashi K."/>
            <person name="Kobayashi M."/>
            <person name="Lee B.I."/>
            <person name="Makabe K.W."/>
            <person name="Manohar C."/>
            <person name="Matassi G."/>
            <person name="Medina M."/>
            <person name="Mochizuki Y."/>
            <person name="Mount S."/>
            <person name="Morishita T."/>
            <person name="Miura S."/>
            <person name="Nakayama A."/>
            <person name="Nishizaka S."/>
            <person name="Nomoto H."/>
            <person name="Ohta F."/>
            <person name="Oishi K."/>
            <person name="Rigoutsos I."/>
            <person name="Sano M."/>
            <person name="Sasaki A."/>
            <person name="Sasakura Y."/>
            <person name="Shoguchi E."/>
            <person name="Shin-i T."/>
            <person name="Spagnuolo A."/>
            <person name="Stainier D."/>
            <person name="Suzuki M.M."/>
            <person name="Tassy O."/>
            <person name="Takatori N."/>
            <person name="Tokuoka M."/>
            <person name="Yagi K."/>
            <person name="Yoshizaki F."/>
            <person name="Wada S."/>
            <person name="Zhang C."/>
            <person name="Hyatt P.D."/>
            <person name="Larimer F."/>
            <person name="Detter C."/>
            <person name="Doggett N."/>
            <person name="Glavina T."/>
            <person name="Hawkins T."/>
            <person name="Richardson P."/>
            <person name="Lucas S."/>
            <person name="Kohara Y."/>
            <person name="Levine M."/>
            <person name="Satoh N."/>
            <person name="Rokhsar D.S."/>
        </authorList>
    </citation>
    <scope>NUCLEOTIDE SEQUENCE [LARGE SCALE GENOMIC DNA]</scope>
</reference>
<dbReference type="Proteomes" id="UP000008144">
    <property type="component" value="Chromosome 8"/>
</dbReference>
<dbReference type="HOGENOM" id="CLU_2404965_0_0_1"/>
<keyword evidence="2" id="KW-1185">Reference proteome</keyword>
<evidence type="ECO:0000313" key="2">
    <source>
        <dbReference type="Proteomes" id="UP000008144"/>
    </source>
</evidence>